<sequence>MSESSHFLSRDWAMVQRFKMIHHQLARPATCSFHYILGIHKDFPSQIEACSACRQDGDIGSQPMQAVTYRWSKQSVAGHIDTRFARQFQQIAVTMLHESPDPPLPMYTEDWGNVTTETPQLTLMTAQRLCIEAPLAKVLRVTRHAEHRDPSLT</sequence>
<dbReference type="Proteomes" id="UP000029553">
    <property type="component" value="Unassembled WGS sequence"/>
</dbReference>
<dbReference type="AlphaFoldDB" id="A0A096GPP6"/>
<gene>
    <name evidence="1" type="ORF">P353_19270</name>
</gene>
<reference evidence="1 2" key="1">
    <citation type="submission" date="2013-09" db="EMBL/GenBank/DDBJ databases">
        <title>High correlation between genotypes and phenotypes of environmental bacteria Comamonas testosteroni strains.</title>
        <authorList>
            <person name="Liu L."/>
            <person name="Zhu W."/>
            <person name="Xia X."/>
            <person name="Xu B."/>
            <person name="Luo M."/>
            <person name="Wang G."/>
        </authorList>
    </citation>
    <scope>NUCLEOTIDE SEQUENCE [LARGE SCALE GENOMIC DNA]</scope>
    <source>
        <strain evidence="1 2">JL40</strain>
    </source>
</reference>
<accession>A0A096GPP6</accession>
<protein>
    <submittedName>
        <fullName evidence="1">Uncharacterized protein</fullName>
    </submittedName>
</protein>
<name>A0A096GPP6_COMTE</name>
<organism evidence="1 2">
    <name type="scientific">Comamonas testosteroni</name>
    <name type="common">Pseudomonas testosteroni</name>
    <dbReference type="NCBI Taxonomy" id="285"/>
    <lineage>
        <taxon>Bacteria</taxon>
        <taxon>Pseudomonadati</taxon>
        <taxon>Pseudomonadota</taxon>
        <taxon>Betaproteobacteria</taxon>
        <taxon>Burkholderiales</taxon>
        <taxon>Comamonadaceae</taxon>
        <taxon>Comamonas</taxon>
    </lineage>
</organism>
<evidence type="ECO:0000313" key="1">
    <source>
        <dbReference type="EMBL" id="KGH27160.1"/>
    </source>
</evidence>
<dbReference type="EMBL" id="AWOR01000064">
    <property type="protein sequence ID" value="KGH27160.1"/>
    <property type="molecule type" value="Genomic_DNA"/>
</dbReference>
<proteinExistence type="predicted"/>
<evidence type="ECO:0000313" key="2">
    <source>
        <dbReference type="Proteomes" id="UP000029553"/>
    </source>
</evidence>
<comment type="caution">
    <text evidence="1">The sequence shown here is derived from an EMBL/GenBank/DDBJ whole genome shotgun (WGS) entry which is preliminary data.</text>
</comment>